<proteinExistence type="predicted"/>
<keyword evidence="1" id="KW-0812">Transmembrane</keyword>
<organism evidence="2 3">
    <name type="scientific">Chryseobacterium oranimense</name>
    <dbReference type="NCBI Taxonomy" id="421058"/>
    <lineage>
        <taxon>Bacteria</taxon>
        <taxon>Pseudomonadati</taxon>
        <taxon>Bacteroidota</taxon>
        <taxon>Flavobacteriia</taxon>
        <taxon>Flavobacteriales</taxon>
        <taxon>Weeksellaceae</taxon>
        <taxon>Chryseobacterium group</taxon>
        <taxon>Chryseobacterium</taxon>
    </lineage>
</organism>
<evidence type="ECO:0000256" key="1">
    <source>
        <dbReference type="SAM" id="Phobius"/>
    </source>
</evidence>
<accession>A0A1M5PG95</accession>
<evidence type="ECO:0000313" key="3">
    <source>
        <dbReference type="Proteomes" id="UP000184047"/>
    </source>
</evidence>
<dbReference type="AlphaFoldDB" id="A0A1M5PG95"/>
<keyword evidence="3" id="KW-1185">Reference proteome</keyword>
<dbReference type="EMBL" id="FQWT01000002">
    <property type="protein sequence ID" value="SHH00758.1"/>
    <property type="molecule type" value="Genomic_DNA"/>
</dbReference>
<evidence type="ECO:0000313" key="2">
    <source>
        <dbReference type="EMBL" id="SHH00758.1"/>
    </source>
</evidence>
<feature type="transmembrane region" description="Helical" evidence="1">
    <location>
        <begin position="12"/>
        <end position="34"/>
    </location>
</feature>
<keyword evidence="1" id="KW-1133">Transmembrane helix</keyword>
<dbReference type="Proteomes" id="UP000184047">
    <property type="component" value="Unassembled WGS sequence"/>
</dbReference>
<sequence>MFKVIPTSVFYSIIFVLVSLPFGITISILSGLVLQLQSNNILK</sequence>
<gene>
    <name evidence="2" type="ORF">SAMN05421866_1802</name>
</gene>
<name>A0A1M5PG95_9FLAO</name>
<keyword evidence="1" id="KW-0472">Membrane</keyword>
<reference evidence="3" key="1">
    <citation type="submission" date="2016-11" db="EMBL/GenBank/DDBJ databases">
        <authorList>
            <person name="Varghese N."/>
            <person name="Submissions S."/>
        </authorList>
    </citation>
    <scope>NUCLEOTIDE SEQUENCE [LARGE SCALE GENOMIC DNA]</scope>
    <source>
        <strain evidence="3">DSM 19055</strain>
    </source>
</reference>
<protein>
    <submittedName>
        <fullName evidence="2">Uncharacterized protein</fullName>
    </submittedName>
</protein>
<dbReference type="STRING" id="421058.SAMN05421866_1802"/>